<keyword evidence="2" id="KW-0479">Metal-binding</keyword>
<keyword evidence="10" id="KW-0472">Membrane</keyword>
<evidence type="ECO:0000256" key="6">
    <source>
        <dbReference type="ARBA" id="ARBA00023242"/>
    </source>
</evidence>
<keyword evidence="10" id="KW-1133">Transmembrane helix</keyword>
<keyword evidence="3" id="KW-0677">Repeat</keyword>
<evidence type="ECO:0000256" key="5">
    <source>
        <dbReference type="ARBA" id="ARBA00022833"/>
    </source>
</evidence>
<dbReference type="InterPro" id="IPR050331">
    <property type="entry name" value="Zinc_finger"/>
</dbReference>
<evidence type="ECO:0000256" key="8">
    <source>
        <dbReference type="SAM" id="Coils"/>
    </source>
</evidence>
<keyword evidence="8" id="KW-0175">Coiled coil</keyword>
<evidence type="ECO:0000256" key="2">
    <source>
        <dbReference type="ARBA" id="ARBA00022723"/>
    </source>
</evidence>
<accession>X6LIA6</accession>
<feature type="region of interest" description="Disordered" evidence="9">
    <location>
        <begin position="313"/>
        <end position="352"/>
    </location>
</feature>
<protein>
    <submittedName>
        <fullName evidence="12">Zinc finger protein</fullName>
    </submittedName>
</protein>
<sequence length="684" mass="76738">MRNKMEVDSTKNSGVSEEQLKHQWDELDTRLKGIVTGYRKEAHSSQNDVLSRMKQFFVKRSLLFKEHSIRVLETDEQLLQLQSEEENILYLKKCQTLGTMKQTCAISGDGDSGSKSDTYETCKKKDEMEITSADNDHAARKLDNMPVDKNIEGTKMGTTKENTTGTMVNAKETATALPDTQQMSCEEQKGVKPEKGKEKKEGSEDLAMKCNQLLSYEKMLETIRLKKKSLENSKTLLSEEYVSTLKKEITHNFEEWSCNLAQKCLKMDLKYLTDICDVRSQMNGLKIQYDLNLKKNVVAIFSANGSADKNTATAATATKTTIKSEPMDTYPNNNAPTMNNLQPLHSKDNNNSTASIHNLEMDVMQLLNTCRSARLNDTMHLAPIGSEIGDGSFYHVNAPLLNNAGTPLFQLTDLGGNPQTIKMPMFYNNSSNNTYQHNNITSCGFVLSTQHFPFLLHANDPAVTSYTKCTQTADNATIKNEHSSSNAGSTQENVNPLAATQKKFPSAKASGAPLGMENSYLDLGKSDSLFKDRDEELDESSLEDNEESTIINGVVVDGKLRYQCKVCGEHFSTKHYLLNDHRFKHSGSYPLRCQHCGKGFSCLSKLNSHLFFFSVLAFSILLPLYLSFFLLQKDEKKGIKSRLLYFCICFHCYGFVLVNVLESRFHNTVLVEANVESAAFFSDQ</sequence>
<comment type="caution">
    <text evidence="12">The sequence shown here is derived from an EMBL/GenBank/DDBJ whole genome shotgun (WGS) entry which is preliminary data.</text>
</comment>
<evidence type="ECO:0000313" key="12">
    <source>
        <dbReference type="EMBL" id="ETO01106.1"/>
    </source>
</evidence>
<dbReference type="GO" id="GO:0010468">
    <property type="term" value="P:regulation of gene expression"/>
    <property type="evidence" value="ECO:0007669"/>
    <property type="project" value="TreeGrafter"/>
</dbReference>
<evidence type="ECO:0000256" key="3">
    <source>
        <dbReference type="ARBA" id="ARBA00022737"/>
    </source>
</evidence>
<evidence type="ECO:0000256" key="4">
    <source>
        <dbReference type="ARBA" id="ARBA00022771"/>
    </source>
</evidence>
<evidence type="ECO:0000256" key="1">
    <source>
        <dbReference type="ARBA" id="ARBA00004123"/>
    </source>
</evidence>
<name>X6LIA6_RETFI</name>
<dbReference type="GO" id="GO:0005634">
    <property type="term" value="C:nucleus"/>
    <property type="evidence" value="ECO:0007669"/>
    <property type="project" value="UniProtKB-SubCell"/>
</dbReference>
<dbReference type="GO" id="GO:0008270">
    <property type="term" value="F:zinc ion binding"/>
    <property type="evidence" value="ECO:0007669"/>
    <property type="project" value="UniProtKB-KW"/>
</dbReference>
<dbReference type="PROSITE" id="PS50157">
    <property type="entry name" value="ZINC_FINGER_C2H2_2"/>
    <property type="match status" value="2"/>
</dbReference>
<dbReference type="Proteomes" id="UP000023152">
    <property type="component" value="Unassembled WGS sequence"/>
</dbReference>
<feature type="compositionally biased region" description="Basic and acidic residues" evidence="9">
    <location>
        <begin position="186"/>
        <end position="203"/>
    </location>
</feature>
<evidence type="ECO:0000313" key="13">
    <source>
        <dbReference type="Proteomes" id="UP000023152"/>
    </source>
</evidence>
<feature type="coiled-coil region" evidence="8">
    <location>
        <begin position="213"/>
        <end position="240"/>
    </location>
</feature>
<feature type="region of interest" description="Disordered" evidence="9">
    <location>
        <begin position="177"/>
        <end position="203"/>
    </location>
</feature>
<dbReference type="SUPFAM" id="SSF57667">
    <property type="entry name" value="beta-beta-alpha zinc fingers"/>
    <property type="match status" value="1"/>
</dbReference>
<feature type="transmembrane region" description="Helical" evidence="10">
    <location>
        <begin position="643"/>
        <end position="661"/>
    </location>
</feature>
<feature type="transmembrane region" description="Helical" evidence="10">
    <location>
        <begin position="610"/>
        <end position="631"/>
    </location>
</feature>
<evidence type="ECO:0000259" key="11">
    <source>
        <dbReference type="PROSITE" id="PS50157"/>
    </source>
</evidence>
<dbReference type="EMBL" id="ASPP01039210">
    <property type="protein sequence ID" value="ETO01106.1"/>
    <property type="molecule type" value="Genomic_DNA"/>
</dbReference>
<keyword evidence="6" id="KW-0539">Nucleus</keyword>
<feature type="domain" description="C2H2-type" evidence="11">
    <location>
        <begin position="562"/>
        <end position="590"/>
    </location>
</feature>
<evidence type="ECO:0000256" key="7">
    <source>
        <dbReference type="PROSITE-ProRule" id="PRU00042"/>
    </source>
</evidence>
<dbReference type="InterPro" id="IPR013087">
    <property type="entry name" value="Znf_C2H2_type"/>
</dbReference>
<keyword evidence="13" id="KW-1185">Reference proteome</keyword>
<keyword evidence="10" id="KW-0812">Transmembrane</keyword>
<reference evidence="12 13" key="1">
    <citation type="journal article" date="2013" name="Curr. Biol.">
        <title>The Genome of the Foraminiferan Reticulomyxa filosa.</title>
        <authorList>
            <person name="Glockner G."/>
            <person name="Hulsmann N."/>
            <person name="Schleicher M."/>
            <person name="Noegel A.A."/>
            <person name="Eichinger L."/>
            <person name="Gallinger C."/>
            <person name="Pawlowski J."/>
            <person name="Sierra R."/>
            <person name="Euteneuer U."/>
            <person name="Pillet L."/>
            <person name="Moustafa A."/>
            <person name="Platzer M."/>
            <person name="Groth M."/>
            <person name="Szafranski K."/>
            <person name="Schliwa M."/>
        </authorList>
    </citation>
    <scope>NUCLEOTIDE SEQUENCE [LARGE SCALE GENOMIC DNA]</scope>
</reference>
<dbReference type="PANTHER" id="PTHR16515">
    <property type="entry name" value="PR DOMAIN ZINC FINGER PROTEIN"/>
    <property type="match status" value="1"/>
</dbReference>
<dbReference type="AlphaFoldDB" id="X6LIA6"/>
<evidence type="ECO:0000256" key="9">
    <source>
        <dbReference type="SAM" id="MobiDB-lite"/>
    </source>
</evidence>
<evidence type="ECO:0000256" key="10">
    <source>
        <dbReference type="SAM" id="Phobius"/>
    </source>
</evidence>
<gene>
    <name evidence="12" type="ORF">RFI_36334</name>
</gene>
<dbReference type="PANTHER" id="PTHR16515:SF49">
    <property type="entry name" value="GASTRULA ZINC FINGER PROTEIN XLCGF49.1-LIKE-RELATED"/>
    <property type="match status" value="1"/>
</dbReference>
<keyword evidence="4 7" id="KW-0863">Zinc-finger</keyword>
<keyword evidence="5" id="KW-0862">Zinc</keyword>
<dbReference type="Gene3D" id="3.30.160.60">
    <property type="entry name" value="Classic Zinc Finger"/>
    <property type="match status" value="1"/>
</dbReference>
<feature type="compositionally biased region" description="Polar residues" evidence="9">
    <location>
        <begin position="330"/>
        <end position="352"/>
    </location>
</feature>
<dbReference type="OrthoDB" id="3565419at2759"/>
<feature type="domain" description="C2H2-type" evidence="11">
    <location>
        <begin position="591"/>
        <end position="609"/>
    </location>
</feature>
<comment type="subcellular location">
    <subcellularLocation>
        <location evidence="1">Nucleus</location>
    </subcellularLocation>
</comment>
<dbReference type="InterPro" id="IPR036236">
    <property type="entry name" value="Znf_C2H2_sf"/>
</dbReference>
<organism evidence="12 13">
    <name type="scientific">Reticulomyxa filosa</name>
    <dbReference type="NCBI Taxonomy" id="46433"/>
    <lineage>
        <taxon>Eukaryota</taxon>
        <taxon>Sar</taxon>
        <taxon>Rhizaria</taxon>
        <taxon>Retaria</taxon>
        <taxon>Foraminifera</taxon>
        <taxon>Monothalamids</taxon>
        <taxon>Reticulomyxidae</taxon>
        <taxon>Reticulomyxa</taxon>
    </lineage>
</organism>
<proteinExistence type="predicted"/>